<keyword evidence="2" id="KW-1185">Reference proteome</keyword>
<evidence type="ECO:0000313" key="1">
    <source>
        <dbReference type="EMBL" id="SHJ89466.1"/>
    </source>
</evidence>
<organism evidence="1 2">
    <name type="scientific">Reichenbachiella agariperforans</name>
    <dbReference type="NCBI Taxonomy" id="156994"/>
    <lineage>
        <taxon>Bacteria</taxon>
        <taxon>Pseudomonadati</taxon>
        <taxon>Bacteroidota</taxon>
        <taxon>Cytophagia</taxon>
        <taxon>Cytophagales</taxon>
        <taxon>Reichenbachiellaceae</taxon>
        <taxon>Reichenbachiella</taxon>
    </lineage>
</organism>
<dbReference type="InterPro" id="IPR038396">
    <property type="entry name" value="SpoIIAA-like_sf"/>
</dbReference>
<dbReference type="Proteomes" id="UP000184474">
    <property type="component" value="Unassembled WGS sequence"/>
</dbReference>
<dbReference type="Gene3D" id="3.40.50.10600">
    <property type="entry name" value="SpoIIaa-like domains"/>
    <property type="match status" value="1"/>
</dbReference>
<name>A0A1M6N1G4_REIAG</name>
<protein>
    <submittedName>
        <fullName evidence="1">Uncharacterized protein</fullName>
    </submittedName>
</protein>
<dbReference type="EMBL" id="FRAA01000002">
    <property type="protein sequence ID" value="SHJ89466.1"/>
    <property type="molecule type" value="Genomic_DNA"/>
</dbReference>
<accession>A0A1M6N1G4</accession>
<dbReference type="RefSeq" id="WP_139280926.1">
    <property type="nucleotide sequence ID" value="NZ_FRAA01000002.1"/>
</dbReference>
<proteinExistence type="predicted"/>
<dbReference type="STRING" id="156994.SAMN04488028_10252"/>
<dbReference type="AlphaFoldDB" id="A0A1M6N1G4"/>
<sequence length="122" mass="14027">MQFQSNSLDIFSSPEHGIHVLYFRFKGKFTKQESTAGSRAWSEELESSNNSYRFIWDCSEMTGFEPSARTEWYKSMKLYKGRISDVTVISSSILIRGAARVMLEMFGLKSYIVKSTADILVR</sequence>
<gene>
    <name evidence="1" type="ORF">SAMN04488028_10252</name>
</gene>
<evidence type="ECO:0000313" key="2">
    <source>
        <dbReference type="Proteomes" id="UP000184474"/>
    </source>
</evidence>
<reference evidence="2" key="1">
    <citation type="submission" date="2016-11" db="EMBL/GenBank/DDBJ databases">
        <authorList>
            <person name="Varghese N."/>
            <person name="Submissions S."/>
        </authorList>
    </citation>
    <scope>NUCLEOTIDE SEQUENCE [LARGE SCALE GENOMIC DNA]</scope>
    <source>
        <strain evidence="2">DSM 26134</strain>
    </source>
</reference>